<dbReference type="GO" id="GO:0005634">
    <property type="term" value="C:nucleus"/>
    <property type="evidence" value="ECO:0007669"/>
    <property type="project" value="TreeGrafter"/>
</dbReference>
<dbReference type="PANTHER" id="PTHR44167">
    <property type="entry name" value="OVARIAN-SPECIFIC SERINE/THREONINE-PROTEIN KINASE LOK-RELATED"/>
    <property type="match status" value="1"/>
</dbReference>
<organism evidence="2 3">
    <name type="scientific">Sphaerobolus stellatus (strain SS14)</name>
    <dbReference type="NCBI Taxonomy" id="990650"/>
    <lineage>
        <taxon>Eukaryota</taxon>
        <taxon>Fungi</taxon>
        <taxon>Dikarya</taxon>
        <taxon>Basidiomycota</taxon>
        <taxon>Agaricomycotina</taxon>
        <taxon>Agaricomycetes</taxon>
        <taxon>Phallomycetidae</taxon>
        <taxon>Geastrales</taxon>
        <taxon>Sphaerobolaceae</taxon>
        <taxon>Sphaerobolus</taxon>
    </lineage>
</organism>
<dbReference type="GO" id="GO:0044773">
    <property type="term" value="P:mitotic DNA damage checkpoint signaling"/>
    <property type="evidence" value="ECO:0007669"/>
    <property type="project" value="TreeGrafter"/>
</dbReference>
<feature type="domain" description="Protein kinase" evidence="1">
    <location>
        <begin position="1"/>
        <end position="237"/>
    </location>
</feature>
<dbReference type="Proteomes" id="UP000054279">
    <property type="component" value="Unassembled WGS sequence"/>
</dbReference>
<evidence type="ECO:0000313" key="3">
    <source>
        <dbReference type="Proteomes" id="UP000054279"/>
    </source>
</evidence>
<name>A0A0C9TQQ5_SPHS4</name>
<gene>
    <name evidence="2" type="ORF">M422DRAFT_52879</name>
</gene>
<evidence type="ECO:0000259" key="1">
    <source>
        <dbReference type="PROSITE" id="PS50011"/>
    </source>
</evidence>
<dbReference type="Pfam" id="PF00069">
    <property type="entry name" value="Pkinase"/>
    <property type="match status" value="1"/>
</dbReference>
<reference evidence="2 3" key="1">
    <citation type="submission" date="2014-06" db="EMBL/GenBank/DDBJ databases">
        <title>Evolutionary Origins and Diversification of the Mycorrhizal Mutualists.</title>
        <authorList>
            <consortium name="DOE Joint Genome Institute"/>
            <consortium name="Mycorrhizal Genomics Consortium"/>
            <person name="Kohler A."/>
            <person name="Kuo A."/>
            <person name="Nagy L.G."/>
            <person name="Floudas D."/>
            <person name="Copeland A."/>
            <person name="Barry K.W."/>
            <person name="Cichocki N."/>
            <person name="Veneault-Fourrey C."/>
            <person name="LaButti K."/>
            <person name="Lindquist E.A."/>
            <person name="Lipzen A."/>
            <person name="Lundell T."/>
            <person name="Morin E."/>
            <person name="Murat C."/>
            <person name="Riley R."/>
            <person name="Ohm R."/>
            <person name="Sun H."/>
            <person name="Tunlid A."/>
            <person name="Henrissat B."/>
            <person name="Grigoriev I.V."/>
            <person name="Hibbett D.S."/>
            <person name="Martin F."/>
        </authorList>
    </citation>
    <scope>NUCLEOTIDE SEQUENCE [LARGE SCALE GENOMIC DNA]</scope>
    <source>
        <strain evidence="2 3">SS14</strain>
    </source>
</reference>
<accession>A0A0C9TQQ5</accession>
<evidence type="ECO:0000313" key="2">
    <source>
        <dbReference type="EMBL" id="KIJ32458.1"/>
    </source>
</evidence>
<dbReference type="Gene3D" id="1.10.510.10">
    <property type="entry name" value="Transferase(Phosphotransferase) domain 1"/>
    <property type="match status" value="1"/>
</dbReference>
<dbReference type="HOGENOM" id="CLU_1152368_0_0_1"/>
<sequence>MKAILAGSRQSIIIRRLSKISLDQYPHNHTIPVLDIVTFHEQNAKVIVIIEADQTYTRRAHDFRTVAEVYDFATQSLEGLLFMHKLHIAHLDIGRNNIVYRNSSGRYYFIDFETSYTCSDDPVTHVQSLRMSSNPPPEAGGWLFREKARNDHEHYVNVDVFAVDVWNLGCLLIDGIEVRVPVRCSLKIETHSGDKRLEKNLELSVKLVRIRALAESMMKDNPKERPTMREYITTSWRTERR</sequence>
<dbReference type="GO" id="GO:0005524">
    <property type="term" value="F:ATP binding"/>
    <property type="evidence" value="ECO:0007669"/>
    <property type="project" value="InterPro"/>
</dbReference>
<dbReference type="OrthoDB" id="2731950at2759"/>
<proteinExistence type="predicted"/>
<keyword evidence="3" id="KW-1185">Reference proteome</keyword>
<dbReference type="PROSITE" id="PS50011">
    <property type="entry name" value="PROTEIN_KINASE_DOM"/>
    <property type="match status" value="1"/>
</dbReference>
<dbReference type="InterPro" id="IPR011009">
    <property type="entry name" value="Kinase-like_dom_sf"/>
</dbReference>
<dbReference type="GO" id="GO:0004674">
    <property type="term" value="F:protein serine/threonine kinase activity"/>
    <property type="evidence" value="ECO:0007669"/>
    <property type="project" value="TreeGrafter"/>
</dbReference>
<dbReference type="AlphaFoldDB" id="A0A0C9TQQ5"/>
<dbReference type="EMBL" id="KN837227">
    <property type="protein sequence ID" value="KIJ32458.1"/>
    <property type="molecule type" value="Genomic_DNA"/>
</dbReference>
<dbReference type="InterPro" id="IPR000719">
    <property type="entry name" value="Prot_kinase_dom"/>
</dbReference>
<protein>
    <recommendedName>
        <fullName evidence="1">Protein kinase domain-containing protein</fullName>
    </recommendedName>
</protein>
<dbReference type="PANTHER" id="PTHR44167:SF24">
    <property type="entry name" value="SERINE_THREONINE-PROTEIN KINASE CHK2"/>
    <property type="match status" value="1"/>
</dbReference>
<dbReference type="SUPFAM" id="SSF56112">
    <property type="entry name" value="Protein kinase-like (PK-like)"/>
    <property type="match status" value="1"/>
</dbReference>